<name>A0ABT6VVQ5_9ACTN</name>
<reference evidence="2 3" key="1">
    <citation type="submission" date="2023-05" db="EMBL/GenBank/DDBJ databases">
        <title>Streptantibioticus silvisoli sp. nov., acidotolerant actinomycetes 1 from pine litter.</title>
        <authorList>
            <person name="Swiecimska M."/>
            <person name="Golinska P."/>
            <person name="Sangal V."/>
            <person name="Wachnowicz B."/>
            <person name="Goodfellow M."/>
        </authorList>
    </citation>
    <scope>NUCLEOTIDE SEQUENCE [LARGE SCALE GENOMIC DNA]</scope>
    <source>
        <strain evidence="2 3">SL54</strain>
    </source>
</reference>
<evidence type="ECO:0000313" key="3">
    <source>
        <dbReference type="Proteomes" id="UP001156398"/>
    </source>
</evidence>
<organism evidence="2 3">
    <name type="scientific">Streptantibioticus silvisoli</name>
    <dbReference type="NCBI Taxonomy" id="2705255"/>
    <lineage>
        <taxon>Bacteria</taxon>
        <taxon>Bacillati</taxon>
        <taxon>Actinomycetota</taxon>
        <taxon>Actinomycetes</taxon>
        <taxon>Kitasatosporales</taxon>
        <taxon>Streptomycetaceae</taxon>
        <taxon>Streptantibioticus</taxon>
    </lineage>
</organism>
<dbReference type="PANTHER" id="PTHR42722:SF1">
    <property type="entry name" value="VALINE DEHYDROGENASE"/>
    <property type="match status" value="1"/>
</dbReference>
<gene>
    <name evidence="2" type="ORF">POF43_007485</name>
</gene>
<comment type="caution">
    <text evidence="2">The sequence shown here is derived from an EMBL/GenBank/DDBJ whole genome shotgun (WGS) entry which is preliminary data.</text>
</comment>
<accession>A0ABT6VVQ5</accession>
<dbReference type="InterPro" id="IPR006096">
    <property type="entry name" value="Glu/Leu/Phe/Val/Trp_DH_C"/>
</dbReference>
<evidence type="ECO:0000259" key="1">
    <source>
        <dbReference type="SMART" id="SM00839"/>
    </source>
</evidence>
<dbReference type="Proteomes" id="UP001156398">
    <property type="component" value="Unassembled WGS sequence"/>
</dbReference>
<protein>
    <recommendedName>
        <fullName evidence="1">Glutamate/phenylalanine/leucine/valine/L-tryptophan dehydrogenase C-terminal domain-containing protein</fullName>
    </recommendedName>
</protein>
<dbReference type="RefSeq" id="WP_271324766.1">
    <property type="nucleotide sequence ID" value="NZ_JAAGKO020000007.1"/>
</dbReference>
<dbReference type="Gene3D" id="3.40.50.10860">
    <property type="entry name" value="Leucine Dehydrogenase, chain A, domain 1"/>
    <property type="match status" value="1"/>
</dbReference>
<keyword evidence="3" id="KW-1185">Reference proteome</keyword>
<dbReference type="EMBL" id="JAAGKO020000007">
    <property type="protein sequence ID" value="MDI5962555.1"/>
    <property type="molecule type" value="Genomic_DNA"/>
</dbReference>
<dbReference type="SUPFAM" id="SSF51735">
    <property type="entry name" value="NAD(P)-binding Rossmann-fold domains"/>
    <property type="match status" value="1"/>
</dbReference>
<sequence>MTGRAVPDGAIRVRRFTGPGGATLHLAVARADPARRAFPAHGALRWCAGRVGDAEARRLARRLAHESRVTHEIHRTGFRGAAIVVTGAAPDDRVLLRTVAELLNRQRGDLLAGVGAGVTAAAMRELGALTPYVLDTAAHRVDPSTATAHGVLGAVEAWAPGPVHGLRVVVHGIGKVGTVVAARLAEAGALVVTHDVRPGVRVPGCVPSDDWRHDPFDVLVPCAVGPLVDAALAHRLRCGAVVGPAEALLDDEATVSGILHHRGIDYLPAPLVGAGAALLDSVARHAPHALRAATPDELYGFARSTVRHAAADLARAAHHADTSPAALLLGRPLIPGDGIRGAEFQPLTGGRRLPVR</sequence>
<dbReference type="InterPro" id="IPR016211">
    <property type="entry name" value="Glu/Phe/Leu/Val/Trp_DH_bac/arc"/>
</dbReference>
<dbReference type="PANTHER" id="PTHR42722">
    <property type="entry name" value="LEUCINE DEHYDROGENASE"/>
    <property type="match status" value="1"/>
</dbReference>
<proteinExistence type="predicted"/>
<dbReference type="Gene3D" id="3.40.50.720">
    <property type="entry name" value="NAD(P)-binding Rossmann-like Domain"/>
    <property type="match status" value="1"/>
</dbReference>
<evidence type="ECO:0000313" key="2">
    <source>
        <dbReference type="EMBL" id="MDI5962555.1"/>
    </source>
</evidence>
<dbReference type="SMART" id="SM00839">
    <property type="entry name" value="ELFV_dehydrog"/>
    <property type="match status" value="1"/>
</dbReference>
<feature type="domain" description="Glutamate/phenylalanine/leucine/valine/L-tryptophan dehydrogenase C-terminal" evidence="1">
    <location>
        <begin position="141"/>
        <end position="321"/>
    </location>
</feature>
<dbReference type="InterPro" id="IPR036291">
    <property type="entry name" value="NAD(P)-bd_dom_sf"/>
</dbReference>